<name>A0A2G5SX53_9PELO</name>
<dbReference type="Proteomes" id="UP000230233">
    <property type="component" value="Chromosome X"/>
</dbReference>
<evidence type="ECO:0000313" key="2">
    <source>
        <dbReference type="Proteomes" id="UP000230233"/>
    </source>
</evidence>
<sequence length="235" mass="27259">MSMISDIERLTEDERLLFLGRVDAAIAAFDENIDSLKMWKQDFSENFFNEPIYWSLEVKLGLSELKSFLEKPDCDLTTLIDFELAVCEIQQFKVNRIGHFAKESLSPEGFTSENLWITYKMWEGLRNGNFPTRESDIVEVAYNPRKDCKFFRVFSIKKLELISNPNWELERSIIVEPAEEAGPVVDRRDHLIRHRSISVPSTGSDGDVEYTILEEGEFEEFEEVIGLEQLADQTD</sequence>
<keyword evidence="2" id="KW-1185">Reference proteome</keyword>
<proteinExistence type="predicted"/>
<dbReference type="AlphaFoldDB" id="A0A2G5SX53"/>
<gene>
    <name evidence="1" type="primary">Cnig_chr_X.g25101</name>
    <name evidence="1" type="ORF">B9Z55_025101</name>
</gene>
<dbReference type="EMBL" id="PDUG01000006">
    <property type="protein sequence ID" value="PIC19620.1"/>
    <property type="molecule type" value="Genomic_DNA"/>
</dbReference>
<reference evidence="2" key="1">
    <citation type="submission" date="2017-10" db="EMBL/GenBank/DDBJ databases">
        <title>Rapid genome shrinkage in a self-fertile nematode reveals novel sperm competition proteins.</title>
        <authorList>
            <person name="Yin D."/>
            <person name="Schwarz E.M."/>
            <person name="Thomas C.G."/>
            <person name="Felde R.L."/>
            <person name="Korf I.F."/>
            <person name="Cutter A.D."/>
            <person name="Schartner C.M."/>
            <person name="Ralston E.J."/>
            <person name="Meyer B.J."/>
            <person name="Haag E.S."/>
        </authorList>
    </citation>
    <scope>NUCLEOTIDE SEQUENCE [LARGE SCALE GENOMIC DNA]</scope>
    <source>
        <strain evidence="2">JU1422</strain>
    </source>
</reference>
<comment type="caution">
    <text evidence="1">The sequence shown here is derived from an EMBL/GenBank/DDBJ whole genome shotgun (WGS) entry which is preliminary data.</text>
</comment>
<protein>
    <submittedName>
        <fullName evidence="1">Uncharacterized protein</fullName>
    </submittedName>
</protein>
<organism evidence="1 2">
    <name type="scientific">Caenorhabditis nigoni</name>
    <dbReference type="NCBI Taxonomy" id="1611254"/>
    <lineage>
        <taxon>Eukaryota</taxon>
        <taxon>Metazoa</taxon>
        <taxon>Ecdysozoa</taxon>
        <taxon>Nematoda</taxon>
        <taxon>Chromadorea</taxon>
        <taxon>Rhabditida</taxon>
        <taxon>Rhabditina</taxon>
        <taxon>Rhabditomorpha</taxon>
        <taxon>Rhabditoidea</taxon>
        <taxon>Rhabditidae</taxon>
        <taxon>Peloderinae</taxon>
        <taxon>Caenorhabditis</taxon>
    </lineage>
</organism>
<evidence type="ECO:0000313" key="1">
    <source>
        <dbReference type="EMBL" id="PIC19620.1"/>
    </source>
</evidence>
<dbReference type="OrthoDB" id="10308262at2759"/>
<accession>A0A2G5SX53</accession>